<organism evidence="2 3">
    <name type="scientific">Aquatica leii</name>
    <dbReference type="NCBI Taxonomy" id="1421715"/>
    <lineage>
        <taxon>Eukaryota</taxon>
        <taxon>Metazoa</taxon>
        <taxon>Ecdysozoa</taxon>
        <taxon>Arthropoda</taxon>
        <taxon>Hexapoda</taxon>
        <taxon>Insecta</taxon>
        <taxon>Pterygota</taxon>
        <taxon>Neoptera</taxon>
        <taxon>Endopterygota</taxon>
        <taxon>Coleoptera</taxon>
        <taxon>Polyphaga</taxon>
        <taxon>Elateriformia</taxon>
        <taxon>Elateroidea</taxon>
        <taxon>Lampyridae</taxon>
        <taxon>Luciolinae</taxon>
        <taxon>Aquatica</taxon>
    </lineage>
</organism>
<dbReference type="EMBL" id="JARPUR010000001">
    <property type="protein sequence ID" value="KAK4887034.1"/>
    <property type="molecule type" value="Genomic_DNA"/>
</dbReference>
<evidence type="ECO:0000259" key="1">
    <source>
        <dbReference type="Pfam" id="PF20700"/>
    </source>
</evidence>
<dbReference type="Pfam" id="PF20700">
    <property type="entry name" value="Mutator"/>
    <property type="match status" value="1"/>
</dbReference>
<name>A0AAN7PI46_9COLE</name>
<gene>
    <name evidence="2" type="ORF">RN001_003305</name>
</gene>
<reference evidence="3" key="1">
    <citation type="submission" date="2023-01" db="EMBL/GenBank/DDBJ databases">
        <title>Key to firefly adult light organ development and bioluminescence: homeobox transcription factors regulate luciferase expression and transportation to peroxisome.</title>
        <authorList>
            <person name="Fu X."/>
        </authorList>
    </citation>
    <scope>NUCLEOTIDE SEQUENCE [LARGE SCALE GENOMIC DNA]</scope>
</reference>
<evidence type="ECO:0000313" key="2">
    <source>
        <dbReference type="EMBL" id="KAK4887034.1"/>
    </source>
</evidence>
<comment type="caution">
    <text evidence="2">The sequence shown here is derived from an EMBL/GenBank/DDBJ whole genome shotgun (WGS) entry which is preliminary data.</text>
</comment>
<keyword evidence="3" id="KW-1185">Reference proteome</keyword>
<feature type="domain" description="Mutator-like transposase" evidence="1">
    <location>
        <begin position="2"/>
        <end position="111"/>
    </location>
</feature>
<dbReference type="Proteomes" id="UP001353858">
    <property type="component" value="Unassembled WGS sequence"/>
</dbReference>
<sequence>MFYRLENEIGEEWRSSLSLGMIEAGNREKEYAVSNGDLCLDGTPYITVYVDGSWSKRSYGTNFNALSGMVGIVGRHTGELLFAGVRNKFCSICERAKNNNTAAESHVCYKN</sequence>
<dbReference type="InterPro" id="IPR049012">
    <property type="entry name" value="Mutator_transp_dom"/>
</dbReference>
<protein>
    <recommendedName>
        <fullName evidence="1">Mutator-like transposase domain-containing protein</fullName>
    </recommendedName>
</protein>
<accession>A0AAN7PI46</accession>
<evidence type="ECO:0000313" key="3">
    <source>
        <dbReference type="Proteomes" id="UP001353858"/>
    </source>
</evidence>
<proteinExistence type="predicted"/>
<dbReference type="AlphaFoldDB" id="A0AAN7PI46"/>